<dbReference type="EMBL" id="CP071090">
    <property type="protein sequence ID" value="QSQ21252.1"/>
    <property type="molecule type" value="Genomic_DNA"/>
</dbReference>
<keyword evidence="2" id="KW-0472">Membrane</keyword>
<feature type="transmembrane region" description="Helical" evidence="2">
    <location>
        <begin position="38"/>
        <end position="55"/>
    </location>
</feature>
<feature type="region of interest" description="Disordered" evidence="1">
    <location>
        <begin position="1"/>
        <end position="29"/>
    </location>
</feature>
<sequence length="132" mass="14542">MRLTGMMSGGPPPGDGGDDNIFTRDRPPSAGERRVRQAVVLGVVLLFLLGVWLYLQGGENRALNAMSPAQREALFQETRDSIRLMCMSDAGVKKKAAFAERCARQADFLNRFPECDAACKQEIAPFLPEPTR</sequence>
<proteinExistence type="predicted"/>
<keyword evidence="2" id="KW-0812">Transmembrane</keyword>
<dbReference type="Proteomes" id="UP000662747">
    <property type="component" value="Chromosome"/>
</dbReference>
<dbReference type="RefSeq" id="WP_206722831.1">
    <property type="nucleotide sequence ID" value="NZ_CP071090.1"/>
</dbReference>
<name>A0ABX7NQV8_9BACT</name>
<keyword evidence="2" id="KW-1133">Transmembrane helix</keyword>
<organism evidence="3 4">
    <name type="scientific">Pyxidicoccus parkwayensis</name>
    <dbReference type="NCBI Taxonomy" id="2813578"/>
    <lineage>
        <taxon>Bacteria</taxon>
        <taxon>Pseudomonadati</taxon>
        <taxon>Myxococcota</taxon>
        <taxon>Myxococcia</taxon>
        <taxon>Myxococcales</taxon>
        <taxon>Cystobacterineae</taxon>
        <taxon>Myxococcaceae</taxon>
        <taxon>Pyxidicoccus</taxon>
    </lineage>
</organism>
<keyword evidence="4" id="KW-1185">Reference proteome</keyword>
<evidence type="ECO:0000313" key="3">
    <source>
        <dbReference type="EMBL" id="QSQ21252.1"/>
    </source>
</evidence>
<evidence type="ECO:0000313" key="4">
    <source>
        <dbReference type="Proteomes" id="UP000662747"/>
    </source>
</evidence>
<gene>
    <name evidence="3" type="ORF">JY651_39670</name>
</gene>
<reference evidence="3 4" key="1">
    <citation type="submission" date="2021-02" db="EMBL/GenBank/DDBJ databases">
        <title>De Novo genome assembly of isolated myxobacteria.</title>
        <authorList>
            <person name="Stevens D.C."/>
        </authorList>
    </citation>
    <scope>NUCLEOTIDE SEQUENCE [LARGE SCALE GENOMIC DNA]</scope>
    <source>
        <strain evidence="4">SCPEA02</strain>
    </source>
</reference>
<accession>A0ABX7NQV8</accession>
<evidence type="ECO:0000256" key="1">
    <source>
        <dbReference type="SAM" id="MobiDB-lite"/>
    </source>
</evidence>
<protein>
    <submittedName>
        <fullName evidence="3">Uncharacterized protein</fullName>
    </submittedName>
</protein>
<evidence type="ECO:0000256" key="2">
    <source>
        <dbReference type="SAM" id="Phobius"/>
    </source>
</evidence>